<keyword evidence="4 10" id="KW-0347">Helicase</keyword>
<feature type="binding site" evidence="10">
    <location>
        <begin position="36"/>
        <end position="43"/>
    </location>
    <ligand>
        <name>ATP</name>
        <dbReference type="ChEBI" id="CHEBI:30616"/>
    </ligand>
</feature>
<evidence type="ECO:0000256" key="1">
    <source>
        <dbReference type="ARBA" id="ARBA00009922"/>
    </source>
</evidence>
<keyword evidence="5 10" id="KW-0067">ATP-binding</keyword>
<evidence type="ECO:0000259" key="14">
    <source>
        <dbReference type="PROSITE" id="PS51217"/>
    </source>
</evidence>
<dbReference type="InterPro" id="IPR010997">
    <property type="entry name" value="HRDC-like_sf"/>
</dbReference>
<comment type="catalytic activity">
    <reaction evidence="9">
        <text>ATP + H2O = ADP + phosphate + H(+)</text>
        <dbReference type="Rhea" id="RHEA:13065"/>
        <dbReference type="ChEBI" id="CHEBI:15377"/>
        <dbReference type="ChEBI" id="CHEBI:15378"/>
        <dbReference type="ChEBI" id="CHEBI:30616"/>
        <dbReference type="ChEBI" id="CHEBI:43474"/>
        <dbReference type="ChEBI" id="CHEBI:456216"/>
        <dbReference type="EC" id="5.6.2.4"/>
    </reaction>
</comment>
<organism evidence="15 16">
    <name type="scientific">Knoellia flava</name>
    <dbReference type="NCBI Taxonomy" id="913969"/>
    <lineage>
        <taxon>Bacteria</taxon>
        <taxon>Bacillati</taxon>
        <taxon>Actinomycetota</taxon>
        <taxon>Actinomycetes</taxon>
        <taxon>Micrococcales</taxon>
        <taxon>Intrasporangiaceae</taxon>
        <taxon>Knoellia</taxon>
    </lineage>
</organism>
<dbReference type="Gene3D" id="1.10.10.160">
    <property type="match status" value="1"/>
</dbReference>
<evidence type="ECO:0000259" key="13">
    <source>
        <dbReference type="PROSITE" id="PS51198"/>
    </source>
</evidence>
<evidence type="ECO:0000256" key="11">
    <source>
        <dbReference type="SAM" id="MobiDB-lite"/>
    </source>
</evidence>
<dbReference type="Pfam" id="PF00570">
    <property type="entry name" value="HRDC"/>
    <property type="match status" value="1"/>
</dbReference>
<dbReference type="PROSITE" id="PS51217">
    <property type="entry name" value="UVRD_HELICASE_CTER"/>
    <property type="match status" value="1"/>
</dbReference>
<name>A0A8H9FU20_9MICO</name>
<dbReference type="GO" id="GO:0005524">
    <property type="term" value="F:ATP binding"/>
    <property type="evidence" value="ECO:0007669"/>
    <property type="project" value="UniProtKB-UniRule"/>
</dbReference>
<dbReference type="AlphaFoldDB" id="A0A8H9FU20"/>
<gene>
    <name evidence="15" type="ORF">GCM10011314_09880</name>
</gene>
<dbReference type="Pfam" id="PF00580">
    <property type="entry name" value="UvrD-helicase"/>
    <property type="match status" value="1"/>
</dbReference>
<evidence type="ECO:0000256" key="6">
    <source>
        <dbReference type="ARBA" id="ARBA00023235"/>
    </source>
</evidence>
<dbReference type="Proteomes" id="UP000628079">
    <property type="component" value="Unassembled WGS sequence"/>
</dbReference>
<dbReference type="Pfam" id="PF13361">
    <property type="entry name" value="UvrD_C"/>
    <property type="match status" value="2"/>
</dbReference>
<dbReference type="GO" id="GO:0043138">
    <property type="term" value="F:3'-5' DNA helicase activity"/>
    <property type="evidence" value="ECO:0007669"/>
    <property type="project" value="UniProtKB-EC"/>
</dbReference>
<dbReference type="InterPro" id="IPR044876">
    <property type="entry name" value="HRDC_dom_sf"/>
</dbReference>
<dbReference type="SUPFAM" id="SSF47819">
    <property type="entry name" value="HRDC-like"/>
    <property type="match status" value="1"/>
</dbReference>
<evidence type="ECO:0000256" key="9">
    <source>
        <dbReference type="ARBA" id="ARBA00048988"/>
    </source>
</evidence>
<keyword evidence="6" id="KW-0413">Isomerase</keyword>
<dbReference type="PANTHER" id="PTHR11070:SF69">
    <property type="entry name" value="ATP-DEPENDENT DNA HELICASE UVRD2"/>
    <property type="match status" value="1"/>
</dbReference>
<evidence type="ECO:0000256" key="3">
    <source>
        <dbReference type="ARBA" id="ARBA00022801"/>
    </source>
</evidence>
<reference evidence="15" key="1">
    <citation type="journal article" date="2014" name="Int. J. Syst. Evol. Microbiol.">
        <title>Complete genome sequence of Corynebacterium casei LMG S-19264T (=DSM 44701T), isolated from a smear-ripened cheese.</title>
        <authorList>
            <consortium name="US DOE Joint Genome Institute (JGI-PGF)"/>
            <person name="Walter F."/>
            <person name="Albersmeier A."/>
            <person name="Kalinowski J."/>
            <person name="Ruckert C."/>
        </authorList>
    </citation>
    <scope>NUCLEOTIDE SEQUENCE</scope>
    <source>
        <strain evidence="15">CGMCC 1.10749</strain>
    </source>
</reference>
<dbReference type="SUPFAM" id="SSF52540">
    <property type="entry name" value="P-loop containing nucleoside triphosphate hydrolases"/>
    <property type="match status" value="1"/>
</dbReference>
<dbReference type="GO" id="GO:0000725">
    <property type="term" value="P:recombinational repair"/>
    <property type="evidence" value="ECO:0007669"/>
    <property type="project" value="TreeGrafter"/>
</dbReference>
<sequence length="731" mass="77400">MSSLPASPSADAVLDGLDPEQREVAANPTGPMVVLAGAGTGKTRAITHRIAYAVLSGAQQPQRTLAVTFTARAAGEMRTRLRDLGVGGVQARTFHAAALRQLHYFWPQAIGGAAPEVMPHKAGAVAEAAGRLRMRFDRTGIRDLAAEVEWAKVSMLTSETYAAAARAAGREAPGLDLTAMARVLAAYEEVKAERGVIDFEDVLLVLVGILEENDTVARAVREQYRSFVVDEYQDVNALQQRLLDLWLADRHDICVVGDPAQTIYSFTGASPAHLLGFRSRHPKARQVELVRNYRSTPEIVGLANLVLRSPSGGRRSGSVVLEAQRETGPAPTLVNHDDDPAEAAAVAAQIADLVSGGTAPADIAVLFRTNGQSEVVESALAERGIPYLVRGGERFFQRKEVRDAVVLIRGAARSDDGSVPLPELVRDVLLGAGWSREVPVAGGAARERWESLAALAALADDLHSADREARMPAFVRELDERMAAQHAPSVQGVTLASLHAAKGLEWGTVFLVGCSDGYLPITMADTPEAIEEERRLLYVGVTRARDRLVLSWAGARTPGARATRRPSRFLDGTASILGEGARSQPKRSSRVGGSGGSGGRGAKVVRRSTCRTCGKDLESAGERTVGRCSTCPATYDEAVFESLREWRLATARAASVPAYVVFTDATLTAIAEQAPSDVAGLSAISGVGQRKLDLYGAQVLAILGGATPADAIDGATIFTDQSGSAATESGA</sequence>
<feature type="compositionally biased region" description="Gly residues" evidence="11">
    <location>
        <begin position="592"/>
        <end position="601"/>
    </location>
</feature>
<dbReference type="InterPro" id="IPR002121">
    <property type="entry name" value="HRDC_dom"/>
</dbReference>
<dbReference type="EMBL" id="BMEA01000001">
    <property type="protein sequence ID" value="GGB72436.1"/>
    <property type="molecule type" value="Genomic_DNA"/>
</dbReference>
<accession>A0A8H9FU20</accession>
<dbReference type="InterPro" id="IPR013986">
    <property type="entry name" value="DExx_box_DNA_helicase_dom_sf"/>
</dbReference>
<dbReference type="EC" id="5.6.2.4" evidence="8"/>
<feature type="domain" description="UvrD-like helicase ATP-binding" evidence="13">
    <location>
        <begin position="15"/>
        <end position="296"/>
    </location>
</feature>
<dbReference type="GO" id="GO:0003677">
    <property type="term" value="F:DNA binding"/>
    <property type="evidence" value="ECO:0007669"/>
    <property type="project" value="InterPro"/>
</dbReference>
<protein>
    <recommendedName>
        <fullName evidence="8">DNA 3'-5' helicase</fullName>
        <ecNumber evidence="8">5.6.2.4</ecNumber>
    </recommendedName>
</protein>
<feature type="region of interest" description="Disordered" evidence="11">
    <location>
        <begin position="579"/>
        <end position="603"/>
    </location>
</feature>
<feature type="domain" description="UvrD-like helicase C-terminal" evidence="14">
    <location>
        <begin position="297"/>
        <end position="546"/>
    </location>
</feature>
<evidence type="ECO:0000313" key="16">
    <source>
        <dbReference type="Proteomes" id="UP000628079"/>
    </source>
</evidence>
<feature type="domain" description="HRDC" evidence="12">
    <location>
        <begin position="633"/>
        <end position="713"/>
    </location>
</feature>
<keyword evidence="2 10" id="KW-0547">Nucleotide-binding</keyword>
<comment type="caution">
    <text evidence="15">The sequence shown here is derived from an EMBL/GenBank/DDBJ whole genome shotgun (WGS) entry which is preliminary data.</text>
</comment>
<evidence type="ECO:0000256" key="10">
    <source>
        <dbReference type="PROSITE-ProRule" id="PRU00560"/>
    </source>
</evidence>
<dbReference type="PANTHER" id="PTHR11070">
    <property type="entry name" value="UVRD / RECB / PCRA DNA HELICASE FAMILY MEMBER"/>
    <property type="match status" value="1"/>
</dbReference>
<dbReference type="FunFam" id="3.40.50.300:FF:001181">
    <property type="entry name" value="DNA helicase"/>
    <property type="match status" value="1"/>
</dbReference>
<dbReference type="Gene3D" id="1.10.486.10">
    <property type="entry name" value="PCRA, domain 4"/>
    <property type="match status" value="2"/>
</dbReference>
<dbReference type="Gene3D" id="1.10.150.80">
    <property type="entry name" value="HRDC domain"/>
    <property type="match status" value="1"/>
</dbReference>
<evidence type="ECO:0000256" key="2">
    <source>
        <dbReference type="ARBA" id="ARBA00022741"/>
    </source>
</evidence>
<dbReference type="PROSITE" id="PS51198">
    <property type="entry name" value="UVRD_HELICASE_ATP_BIND"/>
    <property type="match status" value="1"/>
</dbReference>
<proteinExistence type="inferred from homology"/>
<evidence type="ECO:0000256" key="4">
    <source>
        <dbReference type="ARBA" id="ARBA00022806"/>
    </source>
</evidence>
<dbReference type="InterPro" id="IPR014016">
    <property type="entry name" value="UvrD-like_ATP-bd"/>
</dbReference>
<evidence type="ECO:0000256" key="5">
    <source>
        <dbReference type="ARBA" id="ARBA00022840"/>
    </source>
</evidence>
<dbReference type="GO" id="GO:0005829">
    <property type="term" value="C:cytosol"/>
    <property type="evidence" value="ECO:0007669"/>
    <property type="project" value="TreeGrafter"/>
</dbReference>
<dbReference type="InterPro" id="IPR014017">
    <property type="entry name" value="DNA_helicase_UvrD-like_C"/>
</dbReference>
<reference evidence="15" key="2">
    <citation type="submission" date="2020-09" db="EMBL/GenBank/DDBJ databases">
        <authorList>
            <person name="Sun Q."/>
            <person name="Zhou Y."/>
        </authorList>
    </citation>
    <scope>NUCLEOTIDE SEQUENCE</scope>
    <source>
        <strain evidence="15">CGMCC 1.10749</strain>
    </source>
</reference>
<dbReference type="CDD" id="cd17932">
    <property type="entry name" value="DEXQc_UvrD"/>
    <property type="match status" value="1"/>
</dbReference>
<dbReference type="RefSeq" id="WP_035947809.1">
    <property type="nucleotide sequence ID" value="NZ_BMEA01000001.1"/>
</dbReference>
<evidence type="ECO:0000256" key="7">
    <source>
        <dbReference type="ARBA" id="ARBA00034617"/>
    </source>
</evidence>
<dbReference type="InterPro" id="IPR000212">
    <property type="entry name" value="DNA_helicase_UvrD/REP"/>
</dbReference>
<dbReference type="GO" id="GO:0016787">
    <property type="term" value="F:hydrolase activity"/>
    <property type="evidence" value="ECO:0007669"/>
    <property type="project" value="UniProtKB-UniRule"/>
</dbReference>
<dbReference type="SMART" id="SM00341">
    <property type="entry name" value="HRDC"/>
    <property type="match status" value="1"/>
</dbReference>
<dbReference type="GO" id="GO:0033202">
    <property type="term" value="C:DNA helicase complex"/>
    <property type="evidence" value="ECO:0007669"/>
    <property type="project" value="TreeGrafter"/>
</dbReference>
<dbReference type="PROSITE" id="PS50967">
    <property type="entry name" value="HRDC"/>
    <property type="match status" value="1"/>
</dbReference>
<evidence type="ECO:0000256" key="8">
    <source>
        <dbReference type="ARBA" id="ARBA00034808"/>
    </source>
</evidence>
<evidence type="ECO:0000313" key="15">
    <source>
        <dbReference type="EMBL" id="GGB72436.1"/>
    </source>
</evidence>
<evidence type="ECO:0000259" key="12">
    <source>
        <dbReference type="PROSITE" id="PS50967"/>
    </source>
</evidence>
<dbReference type="Gene3D" id="3.40.50.300">
    <property type="entry name" value="P-loop containing nucleotide triphosphate hydrolases"/>
    <property type="match status" value="3"/>
</dbReference>
<dbReference type="InterPro" id="IPR027417">
    <property type="entry name" value="P-loop_NTPase"/>
</dbReference>
<comment type="catalytic activity">
    <reaction evidence="7">
        <text>Couples ATP hydrolysis with the unwinding of duplex DNA by translocating in the 3'-5' direction.</text>
        <dbReference type="EC" id="5.6.2.4"/>
    </reaction>
</comment>
<keyword evidence="3 10" id="KW-0378">Hydrolase</keyword>
<comment type="similarity">
    <text evidence="1">Belongs to the helicase family. UvrD subfamily.</text>
</comment>